<evidence type="ECO:0000313" key="2">
    <source>
        <dbReference type="Proteomes" id="UP001055879"/>
    </source>
</evidence>
<organism evidence="1 2">
    <name type="scientific">Arctium lappa</name>
    <name type="common">Greater burdock</name>
    <name type="synonym">Lappa major</name>
    <dbReference type="NCBI Taxonomy" id="4217"/>
    <lineage>
        <taxon>Eukaryota</taxon>
        <taxon>Viridiplantae</taxon>
        <taxon>Streptophyta</taxon>
        <taxon>Embryophyta</taxon>
        <taxon>Tracheophyta</taxon>
        <taxon>Spermatophyta</taxon>
        <taxon>Magnoliopsida</taxon>
        <taxon>eudicotyledons</taxon>
        <taxon>Gunneridae</taxon>
        <taxon>Pentapetalae</taxon>
        <taxon>asterids</taxon>
        <taxon>campanulids</taxon>
        <taxon>Asterales</taxon>
        <taxon>Asteraceae</taxon>
        <taxon>Carduoideae</taxon>
        <taxon>Cardueae</taxon>
        <taxon>Arctiinae</taxon>
        <taxon>Arctium</taxon>
    </lineage>
</organism>
<dbReference type="EMBL" id="CM042064">
    <property type="protein sequence ID" value="KAI3665140.1"/>
    <property type="molecule type" value="Genomic_DNA"/>
</dbReference>
<protein>
    <submittedName>
        <fullName evidence="1">Uncharacterized protein</fullName>
    </submittedName>
</protein>
<comment type="caution">
    <text evidence="1">The sequence shown here is derived from an EMBL/GenBank/DDBJ whole genome shotgun (WGS) entry which is preliminary data.</text>
</comment>
<name>A0ACB8XHT4_ARCLA</name>
<dbReference type="Proteomes" id="UP001055879">
    <property type="component" value="Linkage Group LG18"/>
</dbReference>
<accession>A0ACB8XHT4</accession>
<evidence type="ECO:0000313" key="1">
    <source>
        <dbReference type="EMBL" id="KAI3665140.1"/>
    </source>
</evidence>
<sequence length="192" mass="21932">MRLTWISEDKNPQQVQYGDGKSQASQVSSFTQNDMCSSILPSPAKDFGWHDPGYIHSTVMTGLNPSTQFSYRYGSDSVGWSNRINFPTLLAGGQKELKFLAFGDMGKVPRDASILSFLNYIFETLLKSLSDPSDQDLGIVTYWEFEPPLQYVVLYQITTQLSLSYSWSEKEREIDEEELVFELQEHNRESSQ</sequence>
<reference evidence="2" key="1">
    <citation type="journal article" date="2022" name="Mol. Ecol. Resour.">
        <title>The genomes of chicory, endive, great burdock and yacon provide insights into Asteraceae palaeo-polyploidization history and plant inulin production.</title>
        <authorList>
            <person name="Fan W."/>
            <person name="Wang S."/>
            <person name="Wang H."/>
            <person name="Wang A."/>
            <person name="Jiang F."/>
            <person name="Liu H."/>
            <person name="Zhao H."/>
            <person name="Xu D."/>
            <person name="Zhang Y."/>
        </authorList>
    </citation>
    <scope>NUCLEOTIDE SEQUENCE [LARGE SCALE GENOMIC DNA]</scope>
    <source>
        <strain evidence="2">cv. Niubang</strain>
    </source>
</reference>
<gene>
    <name evidence="1" type="ORF">L6452_43760</name>
</gene>
<keyword evidence="2" id="KW-1185">Reference proteome</keyword>
<reference evidence="1 2" key="2">
    <citation type="journal article" date="2022" name="Mol. Ecol. Resour.">
        <title>The genomes of chicory, endive, great burdock and yacon provide insights into Asteraceae paleo-polyploidization history and plant inulin production.</title>
        <authorList>
            <person name="Fan W."/>
            <person name="Wang S."/>
            <person name="Wang H."/>
            <person name="Wang A."/>
            <person name="Jiang F."/>
            <person name="Liu H."/>
            <person name="Zhao H."/>
            <person name="Xu D."/>
            <person name="Zhang Y."/>
        </authorList>
    </citation>
    <scope>NUCLEOTIDE SEQUENCE [LARGE SCALE GENOMIC DNA]</scope>
    <source>
        <strain evidence="2">cv. Niubang</strain>
    </source>
</reference>
<proteinExistence type="predicted"/>